<feature type="signal peptide" evidence="3">
    <location>
        <begin position="1"/>
        <end position="23"/>
    </location>
</feature>
<feature type="region of interest" description="Disordered" evidence="1">
    <location>
        <begin position="118"/>
        <end position="149"/>
    </location>
</feature>
<evidence type="ECO:0000313" key="5">
    <source>
        <dbReference type="Proteomes" id="UP001432322"/>
    </source>
</evidence>
<accession>A0AAV5V488</accession>
<protein>
    <submittedName>
        <fullName evidence="4">Uncharacterized protein</fullName>
    </submittedName>
</protein>
<name>A0AAV5V488_9BILA</name>
<feature type="transmembrane region" description="Helical" evidence="2">
    <location>
        <begin position="33"/>
        <end position="55"/>
    </location>
</feature>
<feature type="compositionally biased region" description="Low complexity" evidence="1">
    <location>
        <begin position="75"/>
        <end position="101"/>
    </location>
</feature>
<dbReference type="AlphaFoldDB" id="A0AAV5V488"/>
<reference evidence="4" key="1">
    <citation type="submission" date="2023-10" db="EMBL/GenBank/DDBJ databases">
        <title>Genome assembly of Pristionchus species.</title>
        <authorList>
            <person name="Yoshida K."/>
            <person name="Sommer R.J."/>
        </authorList>
    </citation>
    <scope>NUCLEOTIDE SEQUENCE</scope>
    <source>
        <strain evidence="4">RS5133</strain>
    </source>
</reference>
<dbReference type="EMBL" id="BTSY01000002">
    <property type="protein sequence ID" value="GMT13364.1"/>
    <property type="molecule type" value="Genomic_DNA"/>
</dbReference>
<feature type="chain" id="PRO_5043910448" evidence="3">
    <location>
        <begin position="24"/>
        <end position="149"/>
    </location>
</feature>
<evidence type="ECO:0000256" key="2">
    <source>
        <dbReference type="SAM" id="Phobius"/>
    </source>
</evidence>
<keyword evidence="2" id="KW-1133">Transmembrane helix</keyword>
<feature type="non-terminal residue" evidence="4">
    <location>
        <position position="1"/>
    </location>
</feature>
<keyword evidence="5" id="KW-1185">Reference proteome</keyword>
<feature type="region of interest" description="Disordered" evidence="1">
    <location>
        <begin position="57"/>
        <end position="101"/>
    </location>
</feature>
<keyword evidence="3" id="KW-0732">Signal</keyword>
<keyword evidence="2" id="KW-0472">Membrane</keyword>
<sequence>PLLNDHTCLLFLVLLTNIPGVAAFMGDALLAVLPLLIFVLVCVFPCIFGCARVLAGDDHNNRVPAPRRNDDTPLRSVSVPSSRPSFSYPKQQRSQQLQQLQVPVVRLPTDNQAEVGGMNYGWNLEGGTEAQSLPPTAPLMETANEDASP</sequence>
<proteinExistence type="predicted"/>
<organism evidence="4 5">
    <name type="scientific">Pristionchus fissidentatus</name>
    <dbReference type="NCBI Taxonomy" id="1538716"/>
    <lineage>
        <taxon>Eukaryota</taxon>
        <taxon>Metazoa</taxon>
        <taxon>Ecdysozoa</taxon>
        <taxon>Nematoda</taxon>
        <taxon>Chromadorea</taxon>
        <taxon>Rhabditida</taxon>
        <taxon>Rhabditina</taxon>
        <taxon>Diplogasteromorpha</taxon>
        <taxon>Diplogasteroidea</taxon>
        <taxon>Neodiplogasteridae</taxon>
        <taxon>Pristionchus</taxon>
    </lineage>
</organism>
<keyword evidence="2" id="KW-0812">Transmembrane</keyword>
<evidence type="ECO:0000256" key="3">
    <source>
        <dbReference type="SAM" id="SignalP"/>
    </source>
</evidence>
<comment type="caution">
    <text evidence="4">The sequence shown here is derived from an EMBL/GenBank/DDBJ whole genome shotgun (WGS) entry which is preliminary data.</text>
</comment>
<evidence type="ECO:0000256" key="1">
    <source>
        <dbReference type="SAM" id="MobiDB-lite"/>
    </source>
</evidence>
<dbReference type="Proteomes" id="UP001432322">
    <property type="component" value="Unassembled WGS sequence"/>
</dbReference>
<feature type="compositionally biased region" description="Basic and acidic residues" evidence="1">
    <location>
        <begin position="57"/>
        <end position="73"/>
    </location>
</feature>
<gene>
    <name evidence="4" type="ORF">PFISCL1PPCAC_4661</name>
</gene>
<evidence type="ECO:0000313" key="4">
    <source>
        <dbReference type="EMBL" id="GMT13364.1"/>
    </source>
</evidence>